<evidence type="ECO:0000259" key="1">
    <source>
        <dbReference type="Pfam" id="PF14687"/>
    </source>
</evidence>
<dbReference type="EMBL" id="FR824046">
    <property type="protein sequence ID" value="CCA14046.1"/>
    <property type="molecule type" value="Genomic_DNA"/>
</dbReference>
<protein>
    <submittedName>
        <fullName evidence="2">Uncharacterized protein AlNc14C1G172</fullName>
    </submittedName>
</protein>
<dbReference type="InterPro" id="IPR027986">
    <property type="entry name" value="TCAIM"/>
</dbReference>
<evidence type="ECO:0000313" key="2">
    <source>
        <dbReference type="EMBL" id="CCA14046.1"/>
    </source>
</evidence>
<dbReference type="InterPro" id="IPR028031">
    <property type="entry name" value="DUF4460"/>
</dbReference>
<sequence>MGCQMNVRTKMSERALRRKHLRKMKKDNLEEIPGLKTVLRKLYLRTHPDLFGQYPEHQRVNEESYKELMGILSTIESSQEFPAARNLNLPFYLKTATSGSFKEVELKLRMTGGACHTIVEEALSTFFKECDLPSAFKWEEGSWGKPMSKDATVNVNMEYDEHQKENEPERRKTADEDIPSAPTIIEHDPTVFEKLSTEEIDDMNDILKVVAAVPFLDSKDHADIKTHYLEGDGLDEFETNNLFIKNATMQIWQGERDLDVLTKGLDTVSCLVVQRILVHAMDIDAKLQGSFDEA</sequence>
<dbReference type="PANTHER" id="PTHR31596:SF10">
    <property type="entry name" value="DUF4460 DOMAIN-CONTAINING PROTEIN"/>
    <property type="match status" value="1"/>
</dbReference>
<feature type="domain" description="DUF4460" evidence="1">
    <location>
        <begin position="31"/>
        <end position="132"/>
    </location>
</feature>
<dbReference type="AlphaFoldDB" id="F0VZ31"/>
<dbReference type="HOGENOM" id="CLU_051770_0_0_1"/>
<dbReference type="Pfam" id="PF14687">
    <property type="entry name" value="DUF4460"/>
    <property type="match status" value="1"/>
</dbReference>
<reference evidence="2" key="2">
    <citation type="submission" date="2011-02" db="EMBL/GenBank/DDBJ databases">
        <authorList>
            <person name="MacLean D."/>
        </authorList>
    </citation>
    <scope>NUCLEOTIDE SEQUENCE</scope>
</reference>
<organism evidence="2">
    <name type="scientific">Albugo laibachii Nc14</name>
    <dbReference type="NCBI Taxonomy" id="890382"/>
    <lineage>
        <taxon>Eukaryota</taxon>
        <taxon>Sar</taxon>
        <taxon>Stramenopiles</taxon>
        <taxon>Oomycota</taxon>
        <taxon>Peronosporomycetes</taxon>
        <taxon>Albuginales</taxon>
        <taxon>Albuginaceae</taxon>
        <taxon>Albugo</taxon>
    </lineage>
</organism>
<gene>
    <name evidence="2" type="primary">AlNc14C1G172</name>
    <name evidence="2" type="ORF">ALNC14_001890</name>
</gene>
<dbReference type="PANTHER" id="PTHR31596">
    <property type="entry name" value="T-CELL ACTIVATION INHIBITOR, MITOCHONDRIAL"/>
    <property type="match status" value="1"/>
</dbReference>
<name>F0VZ31_9STRA</name>
<reference evidence="2" key="1">
    <citation type="journal article" date="2011" name="PLoS Biol.">
        <title>Gene gain and loss during evolution of obligate parasitism in the white rust pathogen of Arabidopsis thaliana.</title>
        <authorList>
            <person name="Kemen E."/>
            <person name="Gardiner A."/>
            <person name="Schultz-Larsen T."/>
            <person name="Kemen A.C."/>
            <person name="Balmuth A.L."/>
            <person name="Robert-Seilaniantz A."/>
            <person name="Bailey K."/>
            <person name="Holub E."/>
            <person name="Studholme D.J."/>
            <person name="Maclean D."/>
            <person name="Jones J.D."/>
        </authorList>
    </citation>
    <scope>NUCLEOTIDE SEQUENCE</scope>
</reference>
<accession>F0VZ31</accession>
<proteinExistence type="predicted"/>